<keyword evidence="1 6" id="KW-0808">Transferase</keyword>
<dbReference type="Pfam" id="PF01513">
    <property type="entry name" value="NAD_kinase"/>
    <property type="match status" value="1"/>
</dbReference>
<keyword evidence="2 6" id="KW-0418">Kinase</keyword>
<comment type="caution">
    <text evidence="7">The sequence shown here is derived from an EMBL/GenBank/DDBJ whole genome shotgun (WGS) entry which is preliminary data.</text>
</comment>
<dbReference type="GO" id="GO:0051287">
    <property type="term" value="F:NAD binding"/>
    <property type="evidence" value="ECO:0007669"/>
    <property type="project" value="UniProtKB-ARBA"/>
</dbReference>
<keyword evidence="6" id="KW-0547">Nucleotide-binding</keyword>
<dbReference type="Gene3D" id="2.60.200.30">
    <property type="entry name" value="Probable inorganic polyphosphate/atp-NAD kinase, domain 2"/>
    <property type="match status" value="1"/>
</dbReference>
<evidence type="ECO:0000256" key="1">
    <source>
        <dbReference type="ARBA" id="ARBA00022679"/>
    </source>
</evidence>
<dbReference type="InterPro" id="IPR016064">
    <property type="entry name" value="NAD/diacylglycerol_kinase_sf"/>
</dbReference>
<dbReference type="EMBL" id="BOOY01000025">
    <property type="protein sequence ID" value="GIJ03886.1"/>
    <property type="molecule type" value="Genomic_DNA"/>
</dbReference>
<proteinExistence type="inferred from homology"/>
<dbReference type="InterPro" id="IPR017438">
    <property type="entry name" value="ATP-NAD_kinase_N"/>
</dbReference>
<evidence type="ECO:0000256" key="3">
    <source>
        <dbReference type="ARBA" id="ARBA00022857"/>
    </source>
</evidence>
<evidence type="ECO:0000313" key="8">
    <source>
        <dbReference type="Proteomes" id="UP000652013"/>
    </source>
</evidence>
<dbReference type="Proteomes" id="UP000652013">
    <property type="component" value="Unassembled WGS sequence"/>
</dbReference>
<dbReference type="EC" id="2.7.1.23" evidence="6"/>
<dbReference type="InterPro" id="IPR017437">
    <property type="entry name" value="ATP-NAD_kinase_PpnK-typ_C"/>
</dbReference>
<feature type="binding site" evidence="6">
    <location>
        <position position="169"/>
    </location>
    <ligand>
        <name>NAD(+)</name>
        <dbReference type="ChEBI" id="CHEBI:57540"/>
    </ligand>
</feature>
<comment type="cofactor">
    <cofactor evidence="6">
        <name>a divalent metal cation</name>
        <dbReference type="ChEBI" id="CHEBI:60240"/>
    </cofactor>
</comment>
<keyword evidence="4 6" id="KW-0520">NAD</keyword>
<dbReference type="GO" id="GO:0003951">
    <property type="term" value="F:NAD+ kinase activity"/>
    <property type="evidence" value="ECO:0007669"/>
    <property type="project" value="UniProtKB-UniRule"/>
</dbReference>
<dbReference type="Gene3D" id="3.40.50.10330">
    <property type="entry name" value="Probable inorganic polyphosphate/atp-NAD kinase, domain 1"/>
    <property type="match status" value="1"/>
</dbReference>
<keyword evidence="3 6" id="KW-0521">NADP</keyword>
<comment type="subcellular location">
    <subcellularLocation>
        <location evidence="6">Cytoplasm</location>
    </subcellularLocation>
</comment>
<dbReference type="RefSeq" id="WP_203939139.1">
    <property type="nucleotide sequence ID" value="NZ_BAAAGJ010000002.1"/>
</dbReference>
<dbReference type="GO" id="GO:0005737">
    <property type="term" value="C:cytoplasm"/>
    <property type="evidence" value="ECO:0007669"/>
    <property type="project" value="UniProtKB-SubCell"/>
</dbReference>
<feature type="binding site" evidence="6">
    <location>
        <position position="206"/>
    </location>
    <ligand>
        <name>NAD(+)</name>
        <dbReference type="ChEBI" id="CHEBI:57540"/>
    </ligand>
</feature>
<sequence length="300" mass="31228">MGTGTYRLGLVLHPTRDTTPEVRQVLTWAAGLGVEVVALARPGLPPEVTTVGPAELPEVNGVVAIGGDGTILGALRLVARRDVPVLGVNRGTVGFLAEIGPGRLTAALDRLARGDFSVDSRPALRVVKDGGEPTAENLAFNDVALVRLPGQGFGTLRLGVQGQTFAAYRCDALVVATAMGSTAYNYAAGGPLVSPQAEVMCVTPVAPIAGPDRALVVTPREPLEFTVQGARMALEADGAVVAEVGAGDTVHVEYVPGAGRLVRFDPADHGRRTAVKLSLQDLPLPPEELRRLYEADTSAH</sequence>
<dbReference type="SUPFAM" id="SSF111331">
    <property type="entry name" value="NAD kinase/diacylglycerol kinase-like"/>
    <property type="match status" value="1"/>
</dbReference>
<gene>
    <name evidence="6 7" type="primary">nadK</name>
    <name evidence="7" type="ORF">Sya03_32380</name>
</gene>
<comment type="similarity">
    <text evidence="6">Belongs to the NAD kinase family.</text>
</comment>
<dbReference type="GO" id="GO:0046872">
    <property type="term" value="F:metal ion binding"/>
    <property type="evidence" value="ECO:0007669"/>
    <property type="project" value="UniProtKB-UniRule"/>
</dbReference>
<evidence type="ECO:0000256" key="5">
    <source>
        <dbReference type="ARBA" id="ARBA00047925"/>
    </source>
</evidence>
<accession>A0A8J3Y8E2</accession>
<dbReference type="InterPro" id="IPR002504">
    <property type="entry name" value="NADK"/>
</dbReference>
<dbReference type="Pfam" id="PF20143">
    <property type="entry name" value="NAD_kinase_C"/>
    <property type="match status" value="1"/>
</dbReference>
<dbReference type="HAMAP" id="MF_00361">
    <property type="entry name" value="NAD_kinase"/>
    <property type="match status" value="1"/>
</dbReference>
<evidence type="ECO:0000256" key="4">
    <source>
        <dbReference type="ARBA" id="ARBA00023027"/>
    </source>
</evidence>
<feature type="binding site" evidence="6">
    <location>
        <position position="171"/>
    </location>
    <ligand>
        <name>NAD(+)</name>
        <dbReference type="ChEBI" id="CHEBI:57540"/>
    </ligand>
</feature>
<dbReference type="PANTHER" id="PTHR20275">
    <property type="entry name" value="NAD KINASE"/>
    <property type="match status" value="1"/>
</dbReference>
<evidence type="ECO:0000256" key="6">
    <source>
        <dbReference type="HAMAP-Rule" id="MF_00361"/>
    </source>
</evidence>
<reference evidence="7" key="1">
    <citation type="submission" date="2021-01" db="EMBL/GenBank/DDBJ databases">
        <title>Whole genome shotgun sequence of Spirilliplanes yamanashiensis NBRC 15828.</title>
        <authorList>
            <person name="Komaki H."/>
            <person name="Tamura T."/>
        </authorList>
    </citation>
    <scope>NUCLEOTIDE SEQUENCE</scope>
    <source>
        <strain evidence="7">NBRC 15828</strain>
    </source>
</reference>
<comment type="function">
    <text evidence="6">Involved in the regulation of the intracellular balance of NAD and NADP, and is a key enzyme in the biosynthesis of NADP. Catalyzes specifically the phosphorylation on 2'-hydroxyl of the adenosine moiety of NAD to yield NADP.</text>
</comment>
<keyword evidence="6" id="KW-0067">ATP-binding</keyword>
<feature type="binding site" evidence="6">
    <location>
        <begin position="68"/>
        <end position="69"/>
    </location>
    <ligand>
        <name>NAD(+)</name>
        <dbReference type="ChEBI" id="CHEBI:57540"/>
    </ligand>
</feature>
<feature type="active site" description="Proton acceptor" evidence="6">
    <location>
        <position position="68"/>
    </location>
</feature>
<comment type="caution">
    <text evidence="6">Lacks conserved residue(s) required for the propagation of feature annotation.</text>
</comment>
<feature type="binding site" evidence="6">
    <location>
        <begin position="141"/>
        <end position="142"/>
    </location>
    <ligand>
        <name>NAD(+)</name>
        <dbReference type="ChEBI" id="CHEBI:57540"/>
    </ligand>
</feature>
<organism evidence="7 8">
    <name type="scientific">Spirilliplanes yamanashiensis</name>
    <dbReference type="NCBI Taxonomy" id="42233"/>
    <lineage>
        <taxon>Bacteria</taxon>
        <taxon>Bacillati</taxon>
        <taxon>Actinomycetota</taxon>
        <taxon>Actinomycetes</taxon>
        <taxon>Micromonosporales</taxon>
        <taxon>Micromonosporaceae</taxon>
        <taxon>Spirilliplanes</taxon>
    </lineage>
</organism>
<keyword evidence="6" id="KW-0963">Cytoplasm</keyword>
<dbReference type="GO" id="GO:0005524">
    <property type="term" value="F:ATP binding"/>
    <property type="evidence" value="ECO:0007669"/>
    <property type="project" value="UniProtKB-KW"/>
</dbReference>
<dbReference type="PANTHER" id="PTHR20275:SF0">
    <property type="entry name" value="NAD KINASE"/>
    <property type="match status" value="1"/>
</dbReference>
<protein>
    <recommendedName>
        <fullName evidence="6">NAD kinase</fullName>
        <ecNumber evidence="6">2.7.1.23</ecNumber>
    </recommendedName>
    <alternativeName>
        <fullName evidence="6">ATP-dependent NAD kinase</fullName>
    </alternativeName>
</protein>
<evidence type="ECO:0000313" key="7">
    <source>
        <dbReference type="EMBL" id="GIJ03886.1"/>
    </source>
</evidence>
<comment type="catalytic activity">
    <reaction evidence="5 6">
        <text>NAD(+) + ATP = ADP + NADP(+) + H(+)</text>
        <dbReference type="Rhea" id="RHEA:18629"/>
        <dbReference type="ChEBI" id="CHEBI:15378"/>
        <dbReference type="ChEBI" id="CHEBI:30616"/>
        <dbReference type="ChEBI" id="CHEBI:57540"/>
        <dbReference type="ChEBI" id="CHEBI:58349"/>
        <dbReference type="ChEBI" id="CHEBI:456216"/>
        <dbReference type="EC" id="2.7.1.23"/>
    </reaction>
</comment>
<dbReference type="AlphaFoldDB" id="A0A8J3Y8E2"/>
<dbReference type="GO" id="GO:0006741">
    <property type="term" value="P:NADP+ biosynthetic process"/>
    <property type="evidence" value="ECO:0007669"/>
    <property type="project" value="UniProtKB-UniRule"/>
</dbReference>
<evidence type="ECO:0000256" key="2">
    <source>
        <dbReference type="ARBA" id="ARBA00022777"/>
    </source>
</evidence>
<dbReference type="GO" id="GO:0019674">
    <property type="term" value="P:NAD+ metabolic process"/>
    <property type="evidence" value="ECO:0007669"/>
    <property type="project" value="InterPro"/>
</dbReference>
<keyword evidence="8" id="KW-1185">Reference proteome</keyword>
<name>A0A8J3Y8E2_9ACTN</name>